<evidence type="ECO:0000313" key="4">
    <source>
        <dbReference type="Proteomes" id="UP001500194"/>
    </source>
</evidence>
<evidence type="ECO:0000313" key="3">
    <source>
        <dbReference type="EMBL" id="GAA0655383.1"/>
    </source>
</evidence>
<dbReference type="InterPro" id="IPR050266">
    <property type="entry name" value="AB_hydrolase_sf"/>
</dbReference>
<keyword evidence="4" id="KW-1185">Reference proteome</keyword>
<dbReference type="InterPro" id="IPR000073">
    <property type="entry name" value="AB_hydrolase_1"/>
</dbReference>
<accession>A0AAV3T2J2</accession>
<dbReference type="SUPFAM" id="SSF53474">
    <property type="entry name" value="alpha/beta-Hydrolases"/>
    <property type="match status" value="1"/>
</dbReference>
<evidence type="ECO:0000259" key="2">
    <source>
        <dbReference type="Pfam" id="PF00561"/>
    </source>
</evidence>
<proteinExistence type="predicted"/>
<comment type="caution">
    <text evidence="3">The sequence shown here is derived from an EMBL/GenBank/DDBJ whole genome shotgun (WGS) entry which is preliminary data.</text>
</comment>
<organism evidence="3 4">
    <name type="scientific">Salarchaeum japonicum</name>
    <dbReference type="NCBI Taxonomy" id="555573"/>
    <lineage>
        <taxon>Archaea</taxon>
        <taxon>Methanobacteriati</taxon>
        <taxon>Methanobacteriota</taxon>
        <taxon>Stenosarchaea group</taxon>
        <taxon>Halobacteria</taxon>
        <taxon>Halobacteriales</taxon>
        <taxon>Halobacteriaceae</taxon>
    </lineage>
</organism>
<feature type="domain" description="AB hydrolase-1" evidence="2">
    <location>
        <begin position="20"/>
        <end position="259"/>
    </location>
</feature>
<sequence length="274" mass="29651">MSTVRTNGVETYYESRGEGPVVVFLHGAFSDHRVWAERTRSLADEYRVVVYDLRGHGRTGGSDCNAYSIDTYVDDLRALVDARSLDAPVVCGLSMGGMVAQRYAATGGPLSGLVSVAALSSRALSPGEWVERRVALPGALALTSIVGFDAVQPFVSWLSNRGDDFDPGDLDEKARIENAHADDYSGVPPSEAAKVRRALLSWGTLRTDYASIDVPALAMCGGNETARMTAHARYLASEIPNARYRTIPNAGHNAHVDNPEFVRDALTDFLRETT</sequence>
<dbReference type="PANTHER" id="PTHR43798:SF31">
    <property type="entry name" value="AB HYDROLASE SUPERFAMILY PROTEIN YCLE"/>
    <property type="match status" value="1"/>
</dbReference>
<dbReference type="Pfam" id="PF00561">
    <property type="entry name" value="Abhydrolase_1"/>
    <property type="match status" value="1"/>
</dbReference>
<dbReference type="Gene3D" id="3.40.50.1820">
    <property type="entry name" value="alpha/beta hydrolase"/>
    <property type="match status" value="1"/>
</dbReference>
<dbReference type="GeneID" id="68573427"/>
<dbReference type="RefSeq" id="WP_227260195.1">
    <property type="nucleotide sequence ID" value="NZ_BAAADU010000002.1"/>
</dbReference>
<dbReference type="PANTHER" id="PTHR43798">
    <property type="entry name" value="MONOACYLGLYCEROL LIPASE"/>
    <property type="match status" value="1"/>
</dbReference>
<dbReference type="AlphaFoldDB" id="A0AAV3T2J2"/>
<dbReference type="EMBL" id="BAAADU010000002">
    <property type="protein sequence ID" value="GAA0655383.1"/>
    <property type="molecule type" value="Genomic_DNA"/>
</dbReference>
<name>A0AAV3T2J2_9EURY</name>
<dbReference type="GO" id="GO:0016020">
    <property type="term" value="C:membrane"/>
    <property type="evidence" value="ECO:0007669"/>
    <property type="project" value="TreeGrafter"/>
</dbReference>
<protein>
    <submittedName>
        <fullName evidence="3">3-oxoadipate enol-lactonase</fullName>
    </submittedName>
</protein>
<dbReference type="GO" id="GO:0016787">
    <property type="term" value="F:hydrolase activity"/>
    <property type="evidence" value="ECO:0007669"/>
    <property type="project" value="UniProtKB-KW"/>
</dbReference>
<keyword evidence="1" id="KW-0378">Hydrolase</keyword>
<dbReference type="InterPro" id="IPR029058">
    <property type="entry name" value="AB_hydrolase_fold"/>
</dbReference>
<reference evidence="3 4" key="1">
    <citation type="journal article" date="2019" name="Int. J. Syst. Evol. Microbiol.">
        <title>The Global Catalogue of Microorganisms (GCM) 10K type strain sequencing project: providing services to taxonomists for standard genome sequencing and annotation.</title>
        <authorList>
            <consortium name="The Broad Institute Genomics Platform"/>
            <consortium name="The Broad Institute Genome Sequencing Center for Infectious Disease"/>
            <person name="Wu L."/>
            <person name="Ma J."/>
        </authorList>
    </citation>
    <scope>NUCLEOTIDE SEQUENCE [LARGE SCALE GENOMIC DNA]</scope>
    <source>
        <strain evidence="3 4">JCM 16327</strain>
    </source>
</reference>
<evidence type="ECO:0000256" key="1">
    <source>
        <dbReference type="ARBA" id="ARBA00022801"/>
    </source>
</evidence>
<gene>
    <name evidence="3" type="primary">pcaD</name>
    <name evidence="3" type="ORF">GCM10009019_18920</name>
</gene>
<dbReference type="Proteomes" id="UP001500194">
    <property type="component" value="Unassembled WGS sequence"/>
</dbReference>